<accession>A0A0F4PHF7</accession>
<evidence type="ECO:0000313" key="2">
    <source>
        <dbReference type="Proteomes" id="UP000033664"/>
    </source>
</evidence>
<dbReference type="PATRIC" id="fig|151081.8.peg.3558"/>
<gene>
    <name evidence="1" type="ORF">TW72_11160</name>
</gene>
<dbReference type="RefSeq" id="WP_045980514.1">
    <property type="nucleotide sequence ID" value="NZ_JXXY01000020.1"/>
</dbReference>
<organism evidence="1 2">
    <name type="scientific">Pseudoalteromonas ruthenica</name>
    <dbReference type="NCBI Taxonomy" id="151081"/>
    <lineage>
        <taxon>Bacteria</taxon>
        <taxon>Pseudomonadati</taxon>
        <taxon>Pseudomonadota</taxon>
        <taxon>Gammaproteobacteria</taxon>
        <taxon>Alteromonadales</taxon>
        <taxon>Pseudoalteromonadaceae</taxon>
        <taxon>Pseudoalteromonas</taxon>
    </lineage>
</organism>
<protein>
    <submittedName>
        <fullName evidence="1">Uncharacterized protein</fullName>
    </submittedName>
</protein>
<comment type="caution">
    <text evidence="1">The sequence shown here is derived from an EMBL/GenBank/DDBJ whole genome shotgun (WGS) entry which is preliminary data.</text>
</comment>
<reference evidence="1 2" key="1">
    <citation type="journal article" date="2015" name="BMC Genomics">
        <title>Genome mining reveals unlocked bioactive potential of marine Gram-negative bacteria.</title>
        <authorList>
            <person name="Machado H."/>
            <person name="Sonnenschein E.C."/>
            <person name="Melchiorsen J."/>
            <person name="Gram L."/>
        </authorList>
    </citation>
    <scope>NUCLEOTIDE SEQUENCE [LARGE SCALE GENOMIC DNA]</scope>
    <source>
        <strain evidence="1 2">S3137</strain>
    </source>
</reference>
<sequence>MRTLYLLIAFLIQSEVNASVSLLAQYELDGNHYESVEYHPSGEQLVFTLSADVTFLLNTKTGDIDSLNFSHQVSQLAEDGENLYAIVDEKVVKIGAKNKVSEVASGYELSFLGDKLLVNDHYLMAGTYYKKKGKPSLKMKELLAPFSIRKDNSLGEKTAATVAYKQEMFFDSSELQLWDLPSGTSIAKKEFSGRIFAPHFVDEKNALLLVNNIDSLFLWNFNEDKILDKQSDYKGHRLYQIKNTLLEVFSDKVSEILVSDQKITRGFECPLDDENIYVNSVYANADLLVLEVFQSNTSYARIFKVIEGQCEQVAILDEPTEIRVNPIRNEVVALFTHPDSYEKSLLKVFAVH</sequence>
<keyword evidence="2" id="KW-1185">Reference proteome</keyword>
<dbReference type="GeneID" id="58229050"/>
<evidence type="ECO:0000313" key="1">
    <source>
        <dbReference type="EMBL" id="KJY98313.1"/>
    </source>
</evidence>
<dbReference type="SUPFAM" id="SSF69322">
    <property type="entry name" value="Tricorn protease domain 2"/>
    <property type="match status" value="1"/>
</dbReference>
<name>A0A0F4PHF7_9GAMM</name>
<dbReference type="EMBL" id="JXXZ01000010">
    <property type="protein sequence ID" value="KJY98313.1"/>
    <property type="molecule type" value="Genomic_DNA"/>
</dbReference>
<dbReference type="AlphaFoldDB" id="A0A0F4PHF7"/>
<dbReference type="Proteomes" id="UP000033664">
    <property type="component" value="Unassembled WGS sequence"/>
</dbReference>
<proteinExistence type="predicted"/>